<keyword evidence="3" id="KW-1185">Reference proteome</keyword>
<dbReference type="SUPFAM" id="SSF54001">
    <property type="entry name" value="Cysteine proteinases"/>
    <property type="match status" value="1"/>
</dbReference>
<proteinExistence type="predicted"/>
<evidence type="ECO:0000313" key="2">
    <source>
        <dbReference type="EMBL" id="SFC31818.1"/>
    </source>
</evidence>
<keyword evidence="1" id="KW-0732">Signal</keyword>
<dbReference type="Gene3D" id="3.90.70.50">
    <property type="entry name" value="Peptidase C10, streptopain"/>
    <property type="match status" value="1"/>
</dbReference>
<gene>
    <name evidence="2" type="ORF">SAMN02745724_01402</name>
</gene>
<dbReference type="InterPro" id="IPR044934">
    <property type="entry name" value="Streptopain_sf"/>
</dbReference>
<feature type="signal peptide" evidence="1">
    <location>
        <begin position="1"/>
        <end position="24"/>
    </location>
</feature>
<dbReference type="STRING" id="1123010.SAMN02745724_01402"/>
<dbReference type="PROSITE" id="PS51257">
    <property type="entry name" value="PROKAR_LIPOPROTEIN"/>
    <property type="match status" value="1"/>
</dbReference>
<dbReference type="EMBL" id="FOLO01000007">
    <property type="protein sequence ID" value="SFC31818.1"/>
    <property type="molecule type" value="Genomic_DNA"/>
</dbReference>
<organism evidence="2 3">
    <name type="scientific">Pseudoalteromonas denitrificans DSM 6059</name>
    <dbReference type="NCBI Taxonomy" id="1123010"/>
    <lineage>
        <taxon>Bacteria</taxon>
        <taxon>Pseudomonadati</taxon>
        <taxon>Pseudomonadota</taxon>
        <taxon>Gammaproteobacteria</taxon>
        <taxon>Alteromonadales</taxon>
        <taxon>Pseudoalteromonadaceae</taxon>
        <taxon>Pseudoalteromonas</taxon>
    </lineage>
</organism>
<evidence type="ECO:0000313" key="3">
    <source>
        <dbReference type="Proteomes" id="UP000198862"/>
    </source>
</evidence>
<reference evidence="2 3" key="1">
    <citation type="submission" date="2016-10" db="EMBL/GenBank/DDBJ databases">
        <authorList>
            <person name="de Groot N.N."/>
        </authorList>
    </citation>
    <scope>NUCLEOTIDE SEQUENCE [LARGE SCALE GENOMIC DNA]</scope>
    <source>
        <strain evidence="2 3">DSM 6059</strain>
    </source>
</reference>
<name>A0A1I1IC77_9GAMM</name>
<dbReference type="InterPro" id="IPR038765">
    <property type="entry name" value="Papain-like_cys_pep_sf"/>
</dbReference>
<evidence type="ECO:0000256" key="1">
    <source>
        <dbReference type="SAM" id="SignalP"/>
    </source>
</evidence>
<protein>
    <submittedName>
        <fullName evidence="2">Peptidase_C39 like family protein</fullName>
    </submittedName>
</protein>
<dbReference type="Proteomes" id="UP000198862">
    <property type="component" value="Unassembled WGS sequence"/>
</dbReference>
<dbReference type="RefSeq" id="WP_091982227.1">
    <property type="nucleotide sequence ID" value="NZ_FOLO01000007.1"/>
</dbReference>
<dbReference type="OrthoDB" id="5432800at2"/>
<feature type="chain" id="PRO_5011744187" evidence="1">
    <location>
        <begin position="25"/>
        <end position="412"/>
    </location>
</feature>
<accession>A0A1I1IC77</accession>
<dbReference type="AlphaFoldDB" id="A0A1I1IC77"/>
<sequence length="412" mass="46953">MRKKFAFCVIAPTLFSCVPLTAQANTSNIVELLKTSSVNKQNIRSQMLAEEIAREFISSQNSRYSNWKTAKIETTIPLYDLNDQLQSYEIQLVNELAEPVGYIIIEANQERSGVTEFTTIGVAPSIDLQYFFEQETGLTSKNKNIKFIWNGPGTSGLLWLNGQNEQKLISLNPNLRIDDFKIIREKSLTRQHQYLSAKHSNFYAPATLETQSDNIIDWSFKPFFQEKRTWNNSSNENNYCYAGCTPIAAAMLIDFYDRNGYPHLIGDDTQQDHQADSTLMRHTIDELRKNLGTYCRSDEQGGTAQSASVKLVDYMNTRSEQQWDAKRISYATMTTFSYIIREIKAQRPVIVHYHTKGNIGTNHSAIASGYIYGGYWSDNFLTVRTGWSRQIEKTYNIDNMGSVAATLVSKTN</sequence>